<proteinExistence type="inferred from homology"/>
<evidence type="ECO:0000256" key="7">
    <source>
        <dbReference type="ARBA" id="ARBA00049047"/>
    </source>
</evidence>
<dbReference type="InterPro" id="IPR018204">
    <property type="entry name" value="Trp_synthase_alpha_AS"/>
</dbReference>
<reference evidence="10 11" key="1">
    <citation type="submission" date="2021-03" db="EMBL/GenBank/DDBJ databases">
        <title>Isolation and description of Capnocytophaga bilenii sp. nov., a novel Capnocytophaga species, isolated from a gingivitis subject.</title>
        <authorList>
            <person name="Antezack A."/>
            <person name="Monnet-Corti V."/>
            <person name="La Scola B."/>
        </authorList>
    </citation>
    <scope>NUCLEOTIDE SEQUENCE [LARGE SCALE GENOMIC DNA]</scope>
    <source>
        <strain evidence="10 11">Marseille-Q4570</strain>
    </source>
</reference>
<dbReference type="InterPro" id="IPR013785">
    <property type="entry name" value="Aldolase_TIM"/>
</dbReference>
<dbReference type="CDD" id="cd04724">
    <property type="entry name" value="Tryptophan_synthase_alpha"/>
    <property type="match status" value="1"/>
</dbReference>
<evidence type="ECO:0000313" key="11">
    <source>
        <dbReference type="Proteomes" id="UP000681610"/>
    </source>
</evidence>
<keyword evidence="5 8" id="KW-0057">Aromatic amino acid biosynthesis</keyword>
<dbReference type="SUPFAM" id="SSF51366">
    <property type="entry name" value="Ribulose-phoshate binding barrel"/>
    <property type="match status" value="1"/>
</dbReference>
<evidence type="ECO:0000256" key="1">
    <source>
        <dbReference type="ARBA" id="ARBA00004733"/>
    </source>
</evidence>
<comment type="similarity">
    <text evidence="8 9">Belongs to the TrpA family.</text>
</comment>
<dbReference type="GO" id="GO:0004834">
    <property type="term" value="F:tryptophan synthase activity"/>
    <property type="evidence" value="ECO:0007669"/>
    <property type="project" value="UniProtKB-EC"/>
</dbReference>
<evidence type="ECO:0000256" key="9">
    <source>
        <dbReference type="RuleBase" id="RU003662"/>
    </source>
</evidence>
<dbReference type="PROSITE" id="PS00167">
    <property type="entry name" value="TRP_SYNTHASE_ALPHA"/>
    <property type="match status" value="1"/>
</dbReference>
<feature type="active site" description="Proton acceptor" evidence="8">
    <location>
        <position position="57"/>
    </location>
</feature>
<dbReference type="InterPro" id="IPR002028">
    <property type="entry name" value="Trp_synthase_suA"/>
</dbReference>
<protein>
    <recommendedName>
        <fullName evidence="8">Tryptophan synthase alpha chain</fullName>
        <ecNumber evidence="8">4.2.1.20</ecNumber>
    </recommendedName>
</protein>
<feature type="active site" description="Proton acceptor" evidence="8">
    <location>
        <position position="46"/>
    </location>
</feature>
<dbReference type="EC" id="4.2.1.20" evidence="8"/>
<evidence type="ECO:0000256" key="4">
    <source>
        <dbReference type="ARBA" id="ARBA00022822"/>
    </source>
</evidence>
<keyword evidence="11" id="KW-1185">Reference proteome</keyword>
<dbReference type="Proteomes" id="UP000681610">
    <property type="component" value="Unassembled WGS sequence"/>
</dbReference>
<comment type="caution">
    <text evidence="10">The sequence shown here is derived from an EMBL/GenBank/DDBJ whole genome shotgun (WGS) entry which is preliminary data.</text>
</comment>
<dbReference type="Gene3D" id="3.20.20.70">
    <property type="entry name" value="Aldolase class I"/>
    <property type="match status" value="1"/>
</dbReference>
<keyword evidence="3 8" id="KW-0028">Amino-acid biosynthesis</keyword>
<organism evidence="10 11">
    <name type="scientific">Capnocytophaga bilenii</name>
    <dbReference type="NCBI Taxonomy" id="2819369"/>
    <lineage>
        <taxon>Bacteria</taxon>
        <taxon>Pseudomonadati</taxon>
        <taxon>Bacteroidota</taxon>
        <taxon>Flavobacteriia</taxon>
        <taxon>Flavobacteriales</taxon>
        <taxon>Flavobacteriaceae</taxon>
        <taxon>Capnocytophaga</taxon>
    </lineage>
</organism>
<dbReference type="EMBL" id="JAGDYP010000004">
    <property type="protein sequence ID" value="MBO1884104.1"/>
    <property type="molecule type" value="Genomic_DNA"/>
</dbReference>
<gene>
    <name evidence="8 10" type="primary">trpA</name>
    <name evidence="10" type="ORF">J4N46_06670</name>
</gene>
<comment type="catalytic activity">
    <reaction evidence="7 8">
        <text>(1S,2R)-1-C-(indol-3-yl)glycerol 3-phosphate + L-serine = D-glyceraldehyde 3-phosphate + L-tryptophan + H2O</text>
        <dbReference type="Rhea" id="RHEA:10532"/>
        <dbReference type="ChEBI" id="CHEBI:15377"/>
        <dbReference type="ChEBI" id="CHEBI:33384"/>
        <dbReference type="ChEBI" id="CHEBI:57912"/>
        <dbReference type="ChEBI" id="CHEBI:58866"/>
        <dbReference type="ChEBI" id="CHEBI:59776"/>
        <dbReference type="EC" id="4.2.1.20"/>
    </reaction>
</comment>
<dbReference type="HAMAP" id="MF_00131">
    <property type="entry name" value="Trp_synth_alpha"/>
    <property type="match status" value="1"/>
</dbReference>
<dbReference type="PANTHER" id="PTHR43406">
    <property type="entry name" value="TRYPTOPHAN SYNTHASE, ALPHA CHAIN"/>
    <property type="match status" value="1"/>
</dbReference>
<keyword evidence="4 8" id="KW-0822">Tryptophan biosynthesis</keyword>
<name>A0ABS3PYX0_9FLAO</name>
<evidence type="ECO:0000256" key="8">
    <source>
        <dbReference type="HAMAP-Rule" id="MF_00131"/>
    </source>
</evidence>
<evidence type="ECO:0000256" key="5">
    <source>
        <dbReference type="ARBA" id="ARBA00023141"/>
    </source>
</evidence>
<keyword evidence="6 8" id="KW-0456">Lyase</keyword>
<comment type="subunit">
    <text evidence="2 8">Tetramer of two alpha and two beta chains.</text>
</comment>
<evidence type="ECO:0000256" key="3">
    <source>
        <dbReference type="ARBA" id="ARBA00022605"/>
    </source>
</evidence>
<dbReference type="RefSeq" id="WP_208058653.1">
    <property type="nucleotide sequence ID" value="NZ_JAGDYP010000004.1"/>
</dbReference>
<comment type="function">
    <text evidence="8">The alpha subunit is responsible for the aldol cleavage of indoleglycerol phosphate to indole and glyceraldehyde 3-phosphate.</text>
</comment>
<dbReference type="PANTHER" id="PTHR43406:SF1">
    <property type="entry name" value="TRYPTOPHAN SYNTHASE ALPHA CHAIN, CHLOROPLASTIC"/>
    <property type="match status" value="1"/>
</dbReference>
<evidence type="ECO:0000256" key="6">
    <source>
        <dbReference type="ARBA" id="ARBA00023239"/>
    </source>
</evidence>
<dbReference type="Pfam" id="PF00290">
    <property type="entry name" value="Trp_syntA"/>
    <property type="match status" value="1"/>
</dbReference>
<comment type="pathway">
    <text evidence="1 8">Amino-acid biosynthesis; L-tryptophan biosynthesis; L-tryptophan from chorismate: step 5/5.</text>
</comment>
<dbReference type="NCBIfam" id="TIGR00262">
    <property type="entry name" value="trpA"/>
    <property type="match status" value="1"/>
</dbReference>
<evidence type="ECO:0000256" key="2">
    <source>
        <dbReference type="ARBA" id="ARBA00011270"/>
    </source>
</evidence>
<evidence type="ECO:0000313" key="10">
    <source>
        <dbReference type="EMBL" id="MBO1884104.1"/>
    </source>
</evidence>
<accession>A0ABS3PYX0</accession>
<dbReference type="InterPro" id="IPR011060">
    <property type="entry name" value="RibuloseP-bd_barrel"/>
</dbReference>
<sequence>MTNNIQSIFAQQQKVNIGYIVAGYPSVTFTKEFLQNLNHSAIDILEIGIPYSDPLADGKLISQASFTASQAGVTTDTVFNLLAEVKGEVQKPLVFLVYYNLVLAYGVAAFIDKCAAVGISGLIIPDLPYEEADEVVSLLREKQLAFIPLVSVTSGERIKKIARLGDGFIYAVGSLGVTGSQQVALPRLASFVEDIRQQTHLPIALGFGIKTQADVAQMRQYADAVIVGTSIVALTAQHSVKETIEAINTLFKN</sequence>